<organism evidence="1 2">
    <name type="scientific">Lithocarpus litseifolius</name>
    <dbReference type="NCBI Taxonomy" id="425828"/>
    <lineage>
        <taxon>Eukaryota</taxon>
        <taxon>Viridiplantae</taxon>
        <taxon>Streptophyta</taxon>
        <taxon>Embryophyta</taxon>
        <taxon>Tracheophyta</taxon>
        <taxon>Spermatophyta</taxon>
        <taxon>Magnoliopsida</taxon>
        <taxon>eudicotyledons</taxon>
        <taxon>Gunneridae</taxon>
        <taxon>Pentapetalae</taxon>
        <taxon>rosids</taxon>
        <taxon>fabids</taxon>
        <taxon>Fagales</taxon>
        <taxon>Fagaceae</taxon>
        <taxon>Lithocarpus</taxon>
    </lineage>
</organism>
<evidence type="ECO:0000313" key="2">
    <source>
        <dbReference type="Proteomes" id="UP001459277"/>
    </source>
</evidence>
<dbReference type="AlphaFoldDB" id="A0AAW2C124"/>
<protein>
    <submittedName>
        <fullName evidence="1">Uncharacterized protein</fullName>
    </submittedName>
</protein>
<dbReference type="Proteomes" id="UP001459277">
    <property type="component" value="Unassembled WGS sequence"/>
</dbReference>
<evidence type="ECO:0000313" key="1">
    <source>
        <dbReference type="EMBL" id="KAK9990694.1"/>
    </source>
</evidence>
<accession>A0AAW2C124</accession>
<dbReference type="EMBL" id="JAZDWU010000009">
    <property type="protein sequence ID" value="KAK9990694.1"/>
    <property type="molecule type" value="Genomic_DNA"/>
</dbReference>
<sequence>MDTTETTSLGERDSTLFLGWQKALEVTTGKRPVEYMEDDVVLLCDMVREALEEGKVKNCVDGRLRCKFPAEEAIPVIKFDLICASQVPSIRKN</sequence>
<gene>
    <name evidence="1" type="ORF">SO802_025679</name>
</gene>
<proteinExistence type="predicted"/>
<dbReference type="Gene3D" id="1.10.510.10">
    <property type="entry name" value="Transferase(Phosphotransferase) domain 1"/>
    <property type="match status" value="1"/>
</dbReference>
<reference evidence="1 2" key="1">
    <citation type="submission" date="2024-01" db="EMBL/GenBank/DDBJ databases">
        <title>A telomere-to-telomere, gap-free genome of sweet tea (Lithocarpus litseifolius).</title>
        <authorList>
            <person name="Zhou J."/>
        </authorList>
    </citation>
    <scope>NUCLEOTIDE SEQUENCE [LARGE SCALE GENOMIC DNA]</scope>
    <source>
        <strain evidence="1">Zhou-2022a</strain>
        <tissue evidence="1">Leaf</tissue>
    </source>
</reference>
<keyword evidence="2" id="KW-1185">Reference proteome</keyword>
<comment type="caution">
    <text evidence="1">The sequence shown here is derived from an EMBL/GenBank/DDBJ whole genome shotgun (WGS) entry which is preliminary data.</text>
</comment>
<name>A0AAW2C124_9ROSI</name>